<accession>A0A401GRT2</accession>
<dbReference type="GO" id="GO:0016705">
    <property type="term" value="F:oxidoreductase activity, acting on paired donors, with incorporation or reduction of molecular oxygen"/>
    <property type="evidence" value="ECO:0007669"/>
    <property type="project" value="InterPro"/>
</dbReference>
<dbReference type="InterPro" id="IPR036396">
    <property type="entry name" value="Cyt_P450_sf"/>
</dbReference>
<dbReference type="STRING" id="139825.A0A401GRT2"/>
<evidence type="ECO:0000256" key="1">
    <source>
        <dbReference type="ARBA" id="ARBA00001971"/>
    </source>
</evidence>
<dbReference type="Gene3D" id="1.10.630.10">
    <property type="entry name" value="Cytochrome P450"/>
    <property type="match status" value="1"/>
</dbReference>
<evidence type="ECO:0000256" key="8">
    <source>
        <dbReference type="PIRSR" id="PIRSR602401-1"/>
    </source>
</evidence>
<keyword evidence="5 9" id="KW-0560">Oxidoreductase</keyword>
<evidence type="ECO:0000256" key="9">
    <source>
        <dbReference type="RuleBase" id="RU000461"/>
    </source>
</evidence>
<dbReference type="GO" id="GO:0020037">
    <property type="term" value="F:heme binding"/>
    <property type="evidence" value="ECO:0007669"/>
    <property type="project" value="InterPro"/>
</dbReference>
<dbReference type="PANTHER" id="PTHR24287:SF1">
    <property type="entry name" value="P450, PUTATIVE (EUROFUNG)-RELATED"/>
    <property type="match status" value="1"/>
</dbReference>
<evidence type="ECO:0000256" key="7">
    <source>
        <dbReference type="ARBA" id="ARBA00023033"/>
    </source>
</evidence>
<dbReference type="GeneID" id="38781830"/>
<comment type="similarity">
    <text evidence="2 9">Belongs to the cytochrome P450 family.</text>
</comment>
<dbReference type="PRINTS" id="PR00463">
    <property type="entry name" value="EP450I"/>
</dbReference>
<dbReference type="InterPro" id="IPR001128">
    <property type="entry name" value="Cyt_P450"/>
</dbReference>
<reference evidence="10 11" key="1">
    <citation type="journal article" date="2018" name="Sci. Rep.">
        <title>Genome sequence of the cauliflower mushroom Sparassis crispa (Hanabiratake) and its association with beneficial usage.</title>
        <authorList>
            <person name="Kiyama R."/>
            <person name="Furutani Y."/>
            <person name="Kawaguchi K."/>
            <person name="Nakanishi T."/>
        </authorList>
    </citation>
    <scope>NUCLEOTIDE SEQUENCE [LARGE SCALE GENOMIC DNA]</scope>
</reference>
<dbReference type="InParanoid" id="A0A401GRT2"/>
<dbReference type="SUPFAM" id="SSF48264">
    <property type="entry name" value="Cytochrome P450"/>
    <property type="match status" value="1"/>
</dbReference>
<dbReference type="Proteomes" id="UP000287166">
    <property type="component" value="Unassembled WGS sequence"/>
</dbReference>
<evidence type="ECO:0000256" key="2">
    <source>
        <dbReference type="ARBA" id="ARBA00010617"/>
    </source>
</evidence>
<dbReference type="RefSeq" id="XP_027615826.1">
    <property type="nucleotide sequence ID" value="XM_027760025.1"/>
</dbReference>
<feature type="binding site" description="axial binding residue" evidence="8">
    <location>
        <position position="512"/>
    </location>
    <ligand>
        <name>heme</name>
        <dbReference type="ChEBI" id="CHEBI:30413"/>
    </ligand>
    <ligandPart>
        <name>Fe</name>
        <dbReference type="ChEBI" id="CHEBI:18248"/>
    </ligandPart>
</feature>
<name>A0A401GRT2_9APHY</name>
<comment type="cofactor">
    <cofactor evidence="1 8">
        <name>heme</name>
        <dbReference type="ChEBI" id="CHEBI:30413"/>
    </cofactor>
</comment>
<organism evidence="10 11">
    <name type="scientific">Sparassis crispa</name>
    <dbReference type="NCBI Taxonomy" id="139825"/>
    <lineage>
        <taxon>Eukaryota</taxon>
        <taxon>Fungi</taxon>
        <taxon>Dikarya</taxon>
        <taxon>Basidiomycota</taxon>
        <taxon>Agaricomycotina</taxon>
        <taxon>Agaricomycetes</taxon>
        <taxon>Polyporales</taxon>
        <taxon>Sparassidaceae</taxon>
        <taxon>Sparassis</taxon>
    </lineage>
</organism>
<dbReference type="EMBL" id="BFAD01000007">
    <property type="protein sequence ID" value="GBE84913.1"/>
    <property type="molecule type" value="Genomic_DNA"/>
</dbReference>
<dbReference type="InterPro" id="IPR047146">
    <property type="entry name" value="Cyt_P450_E_CYP52_fungi"/>
</dbReference>
<evidence type="ECO:0000256" key="4">
    <source>
        <dbReference type="ARBA" id="ARBA00022723"/>
    </source>
</evidence>
<proteinExistence type="inferred from homology"/>
<dbReference type="OrthoDB" id="1470350at2759"/>
<evidence type="ECO:0000256" key="6">
    <source>
        <dbReference type="ARBA" id="ARBA00023004"/>
    </source>
</evidence>
<dbReference type="PANTHER" id="PTHR24287">
    <property type="entry name" value="P450, PUTATIVE (EUROFUNG)-RELATED"/>
    <property type="match status" value="1"/>
</dbReference>
<keyword evidence="3 8" id="KW-0349">Heme</keyword>
<evidence type="ECO:0000313" key="10">
    <source>
        <dbReference type="EMBL" id="GBE84913.1"/>
    </source>
</evidence>
<evidence type="ECO:0000256" key="3">
    <source>
        <dbReference type="ARBA" id="ARBA00022617"/>
    </source>
</evidence>
<evidence type="ECO:0000313" key="11">
    <source>
        <dbReference type="Proteomes" id="UP000287166"/>
    </source>
</evidence>
<dbReference type="AlphaFoldDB" id="A0A401GRT2"/>
<sequence length="591" mass="66876">MPTPIQETFTPGVVYLVGVISRLLSPPCATYTVLGFLQGLLGLQITKWILILSCTSSLPALAFARSLWRHFREEREIRALGAVRVPALRGRWPGNVDFILRRVKTARDGYPLEELQEFTQQVGKIFSINIMGEQRIVTSDPTHIKTILATEFNNWEKGAVTRRQNMSVFGTGVFNADGEMWKFHRSMTRPYFNRDRITDFETFGRHADEAISAARARALCGAAIDFQDLVSRFTLDSATDFLLGSCVHSLYAVIPPVHGAPAHISHAADAFANALMNVQHGLAQRSRMSPIWPLFEIFGDRTRKDMQTIREFADPIIREALRRKKDLKDSKDIEAPHHTLLDELTDVTDDLRVISDETFNILLAGRDTTAGTLTFMTYLLAEHPPVLQRLRAEILAQVGPTRYPDFDDMREMKYLRAVINETLRIFPSVPANARSPIKSTTLPPLEPGGKPFYIPKGTRGMYIVMNMHKDKDLWGPDADEFDPDRFLDDRLTKYLVPNPFIFLPFNAGPRICLGQQFAYNEMSFFMVRLLQAFDHIELAPDAQPTESRPPASWATSTGRKAVEKIRPKSELTMYVQGGLWLRFGEAACELS</sequence>
<gene>
    <name evidence="10" type="ORF">SCP_0700940</name>
</gene>
<dbReference type="PROSITE" id="PS00086">
    <property type="entry name" value="CYTOCHROME_P450"/>
    <property type="match status" value="1"/>
</dbReference>
<keyword evidence="4 8" id="KW-0479">Metal-binding</keyword>
<dbReference type="InterPro" id="IPR017972">
    <property type="entry name" value="Cyt_P450_CS"/>
</dbReference>
<comment type="caution">
    <text evidence="10">The sequence shown here is derived from an EMBL/GenBank/DDBJ whole genome shotgun (WGS) entry which is preliminary data.</text>
</comment>
<dbReference type="PRINTS" id="PR00385">
    <property type="entry name" value="P450"/>
</dbReference>
<keyword evidence="7 9" id="KW-0503">Monooxygenase</keyword>
<evidence type="ECO:0000256" key="5">
    <source>
        <dbReference type="ARBA" id="ARBA00023002"/>
    </source>
</evidence>
<dbReference type="GO" id="GO:0004497">
    <property type="term" value="F:monooxygenase activity"/>
    <property type="evidence" value="ECO:0007669"/>
    <property type="project" value="UniProtKB-KW"/>
</dbReference>
<dbReference type="CDD" id="cd11063">
    <property type="entry name" value="CYP52"/>
    <property type="match status" value="1"/>
</dbReference>
<keyword evidence="6 8" id="KW-0408">Iron</keyword>
<keyword evidence="11" id="KW-1185">Reference proteome</keyword>
<dbReference type="GO" id="GO:0005506">
    <property type="term" value="F:iron ion binding"/>
    <property type="evidence" value="ECO:0007669"/>
    <property type="project" value="InterPro"/>
</dbReference>
<protein>
    <submittedName>
        <fullName evidence="10">Cytochrome P450 52A3-B</fullName>
    </submittedName>
</protein>
<dbReference type="Pfam" id="PF00067">
    <property type="entry name" value="p450"/>
    <property type="match status" value="1"/>
</dbReference>
<dbReference type="InterPro" id="IPR002401">
    <property type="entry name" value="Cyt_P450_E_grp-I"/>
</dbReference>